<protein>
    <recommendedName>
        <fullName evidence="7 9">Uroporphyrinogen-III synthase</fullName>
        <ecNumber evidence="3 9">4.2.1.75</ecNumber>
    </recommendedName>
</protein>
<dbReference type="InterPro" id="IPR036108">
    <property type="entry name" value="4pyrrol_syn_uPrphyn_synt_sf"/>
</dbReference>
<keyword evidence="4 9" id="KW-0456">Lyase</keyword>
<evidence type="ECO:0000256" key="3">
    <source>
        <dbReference type="ARBA" id="ARBA00013109"/>
    </source>
</evidence>
<dbReference type="CDD" id="cd06578">
    <property type="entry name" value="HemD"/>
    <property type="match status" value="1"/>
</dbReference>
<dbReference type="InterPro" id="IPR039793">
    <property type="entry name" value="UROS/Hem4"/>
</dbReference>
<evidence type="ECO:0000313" key="11">
    <source>
        <dbReference type="EMBL" id="MFC4352121.1"/>
    </source>
</evidence>
<reference evidence="12" key="1">
    <citation type="journal article" date="2019" name="Int. J. Syst. Evol. Microbiol.">
        <title>The Global Catalogue of Microorganisms (GCM) 10K type strain sequencing project: providing services to taxonomists for standard genome sequencing and annotation.</title>
        <authorList>
            <consortium name="The Broad Institute Genomics Platform"/>
            <consortium name="The Broad Institute Genome Sequencing Center for Infectious Disease"/>
            <person name="Wu L."/>
            <person name="Ma J."/>
        </authorList>
    </citation>
    <scope>NUCLEOTIDE SEQUENCE [LARGE SCALE GENOMIC DNA]</scope>
    <source>
        <strain evidence="12">CECT 8472</strain>
    </source>
</reference>
<dbReference type="SUPFAM" id="SSF69618">
    <property type="entry name" value="HemD-like"/>
    <property type="match status" value="1"/>
</dbReference>
<evidence type="ECO:0000256" key="8">
    <source>
        <dbReference type="ARBA" id="ARBA00048617"/>
    </source>
</evidence>
<dbReference type="PANTHER" id="PTHR38042">
    <property type="entry name" value="UROPORPHYRINOGEN-III SYNTHASE, CHLOROPLASTIC"/>
    <property type="match status" value="1"/>
</dbReference>
<comment type="catalytic activity">
    <reaction evidence="8 9">
        <text>hydroxymethylbilane = uroporphyrinogen III + H2O</text>
        <dbReference type="Rhea" id="RHEA:18965"/>
        <dbReference type="ChEBI" id="CHEBI:15377"/>
        <dbReference type="ChEBI" id="CHEBI:57308"/>
        <dbReference type="ChEBI" id="CHEBI:57845"/>
        <dbReference type="EC" id="4.2.1.75"/>
    </reaction>
</comment>
<evidence type="ECO:0000313" key="12">
    <source>
        <dbReference type="Proteomes" id="UP001595799"/>
    </source>
</evidence>
<dbReference type="PANTHER" id="PTHR38042:SF1">
    <property type="entry name" value="UROPORPHYRINOGEN-III SYNTHASE, CHLOROPLASTIC"/>
    <property type="match status" value="1"/>
</dbReference>
<dbReference type="Pfam" id="PF02602">
    <property type="entry name" value="HEM4"/>
    <property type="match status" value="1"/>
</dbReference>
<evidence type="ECO:0000256" key="4">
    <source>
        <dbReference type="ARBA" id="ARBA00023239"/>
    </source>
</evidence>
<sequence length="248" mass="26674">MRLLLTRPQEDAQETLRALESQGHEVWLEPLLEIRDRNEAVVDLQGVQALMVTSRNGLRAYMRLCGQRDLPVYAVGPASAATARDAGFTEVHSADGDAVKLAELVRRELDPAAGALLHPAGRDVAGGLSKRLESAGYELRRVVLYDALPARAFSAATNALLRADTLDAVLLFSPRTAETFARLVLQAGLASACESLAAFCLSPAVASAACLPWRSVHTAEAPNQEAMLEMIGQAEKQMNEQRSGKAET</sequence>
<comment type="function">
    <text evidence="6 9">Catalyzes cyclization of the linear tetrapyrrole, hydroxymethylbilane, to the macrocyclic uroporphyrinogen III.</text>
</comment>
<dbReference type="Proteomes" id="UP001595799">
    <property type="component" value="Unassembled WGS sequence"/>
</dbReference>
<evidence type="ECO:0000256" key="7">
    <source>
        <dbReference type="ARBA" id="ARBA00040167"/>
    </source>
</evidence>
<evidence type="ECO:0000259" key="10">
    <source>
        <dbReference type="Pfam" id="PF02602"/>
    </source>
</evidence>
<accession>A0ABV8UMV1</accession>
<keyword evidence="5 9" id="KW-0627">Porphyrin biosynthesis</keyword>
<dbReference type="EC" id="4.2.1.75" evidence="3 9"/>
<evidence type="ECO:0000256" key="6">
    <source>
        <dbReference type="ARBA" id="ARBA00037589"/>
    </source>
</evidence>
<evidence type="ECO:0000256" key="5">
    <source>
        <dbReference type="ARBA" id="ARBA00023244"/>
    </source>
</evidence>
<keyword evidence="12" id="KW-1185">Reference proteome</keyword>
<dbReference type="Gene3D" id="3.40.50.10090">
    <property type="match status" value="2"/>
</dbReference>
<comment type="pathway">
    <text evidence="1 9">Porphyrin-containing compound metabolism; protoporphyrin-IX biosynthesis; coproporphyrinogen-III from 5-aminolevulinate: step 3/4.</text>
</comment>
<dbReference type="GO" id="GO:0004852">
    <property type="term" value="F:uroporphyrinogen-III synthase activity"/>
    <property type="evidence" value="ECO:0007669"/>
    <property type="project" value="UniProtKB-EC"/>
</dbReference>
<feature type="domain" description="Tetrapyrrole biosynthesis uroporphyrinogen III synthase" evidence="10">
    <location>
        <begin position="15"/>
        <end position="229"/>
    </location>
</feature>
<proteinExistence type="inferred from homology"/>
<dbReference type="EMBL" id="JBHSCW010000006">
    <property type="protein sequence ID" value="MFC4352121.1"/>
    <property type="molecule type" value="Genomic_DNA"/>
</dbReference>
<evidence type="ECO:0000256" key="2">
    <source>
        <dbReference type="ARBA" id="ARBA00008133"/>
    </source>
</evidence>
<evidence type="ECO:0000256" key="1">
    <source>
        <dbReference type="ARBA" id="ARBA00004772"/>
    </source>
</evidence>
<comment type="caution">
    <text evidence="11">The sequence shown here is derived from an EMBL/GenBank/DDBJ whole genome shotgun (WGS) entry which is preliminary data.</text>
</comment>
<gene>
    <name evidence="11" type="ORF">ACFOW6_11260</name>
</gene>
<dbReference type="InterPro" id="IPR003754">
    <property type="entry name" value="4pyrrol_synth_uPrphyn_synth"/>
</dbReference>
<comment type="similarity">
    <text evidence="2 9">Belongs to the uroporphyrinogen-III synthase family.</text>
</comment>
<evidence type="ECO:0000256" key="9">
    <source>
        <dbReference type="RuleBase" id="RU366031"/>
    </source>
</evidence>
<dbReference type="RefSeq" id="WP_382422471.1">
    <property type="nucleotide sequence ID" value="NZ_JBHSCW010000006.1"/>
</dbReference>
<name>A0ABV8UMV1_9PROT</name>
<organism evidence="11 12">
    <name type="scientific">Fodinicurvata halophila</name>
    <dbReference type="NCBI Taxonomy" id="1419723"/>
    <lineage>
        <taxon>Bacteria</taxon>
        <taxon>Pseudomonadati</taxon>
        <taxon>Pseudomonadota</taxon>
        <taxon>Alphaproteobacteria</taxon>
        <taxon>Rhodospirillales</taxon>
        <taxon>Rhodovibrionaceae</taxon>
        <taxon>Fodinicurvata</taxon>
    </lineage>
</organism>